<sequence length="138" mass="16204">MNAQQSKCLRSFRQGLRRFAWRLQYSSKVRHSKESLSLDERHYGYNFTSDVITTIYIKELLLMIPSEKARYIVKRLYLDGYTEKEVATELQLSQQAVSKWFRLKGKPCPSLKGGVIRVLSCQPPRAYANPNRWRRSGE</sequence>
<dbReference type="eggNOG" id="ENOG50333BI">
    <property type="taxonomic scope" value="Bacteria"/>
</dbReference>
<proteinExistence type="predicted"/>
<dbReference type="Proteomes" id="UP000010795">
    <property type="component" value="Chromosome"/>
</dbReference>
<dbReference type="STRING" id="717605.Theco_0741"/>
<reference evidence="2" key="1">
    <citation type="submission" date="2012-01" db="EMBL/GenBank/DDBJ databases">
        <title>Complete sequence of chromosome of Thermobacillus composti KWC4.</title>
        <authorList>
            <person name="Lucas S."/>
            <person name="Han J."/>
            <person name="Lapidus A."/>
            <person name="Cheng J.-F."/>
            <person name="Goodwin L."/>
            <person name="Pitluck S."/>
            <person name="Peters L."/>
            <person name="Ovchinnikova G."/>
            <person name="Teshima H."/>
            <person name="Detter J.C."/>
            <person name="Han C."/>
            <person name="Tapia R."/>
            <person name="Land M."/>
            <person name="Hauser L."/>
            <person name="Kyrpides N."/>
            <person name="Ivanova N."/>
            <person name="Pagani I."/>
            <person name="Anderson I."/>
            <person name="Woyke T."/>
        </authorList>
    </citation>
    <scope>NUCLEOTIDE SEQUENCE [LARGE SCALE GENOMIC DNA]</scope>
    <source>
        <strain evidence="2">DSM 18247 / JCM 13945 / KWC4</strain>
    </source>
</reference>
<dbReference type="KEGG" id="tco:Theco_0741"/>
<dbReference type="AlphaFoldDB" id="L0EAW5"/>
<organism evidence="1 2">
    <name type="scientific">Thermobacillus composti (strain DSM 18247 / JCM 13945 / KWC4)</name>
    <dbReference type="NCBI Taxonomy" id="717605"/>
    <lineage>
        <taxon>Bacteria</taxon>
        <taxon>Bacillati</taxon>
        <taxon>Bacillota</taxon>
        <taxon>Bacilli</taxon>
        <taxon>Bacillales</taxon>
        <taxon>Paenibacillaceae</taxon>
        <taxon>Thermobacillus</taxon>
    </lineage>
</organism>
<evidence type="ECO:0000313" key="1">
    <source>
        <dbReference type="EMBL" id="AGA56942.1"/>
    </source>
</evidence>
<accession>L0EAW5</accession>
<protein>
    <submittedName>
        <fullName evidence="1">Putative ATPase subunit of terminase (GpP-like)</fullName>
    </submittedName>
</protein>
<keyword evidence="2" id="KW-1185">Reference proteome</keyword>
<evidence type="ECO:0000313" key="2">
    <source>
        <dbReference type="Proteomes" id="UP000010795"/>
    </source>
</evidence>
<gene>
    <name evidence="1" type="ordered locus">Theco_0741</name>
</gene>
<dbReference type="EMBL" id="CP003255">
    <property type="protein sequence ID" value="AGA56942.1"/>
    <property type="molecule type" value="Genomic_DNA"/>
</dbReference>
<dbReference type="HOGENOM" id="CLU_1854276_0_0_9"/>
<dbReference type="Pfam" id="PF13384">
    <property type="entry name" value="HTH_23"/>
    <property type="match status" value="1"/>
</dbReference>
<dbReference type="InterPro" id="IPR013324">
    <property type="entry name" value="RNA_pol_sigma_r3/r4-like"/>
</dbReference>
<name>L0EAW5_THECK</name>
<dbReference type="SUPFAM" id="SSF88659">
    <property type="entry name" value="Sigma3 and sigma4 domains of RNA polymerase sigma factors"/>
    <property type="match status" value="1"/>
</dbReference>